<dbReference type="Proteomes" id="UP000828390">
    <property type="component" value="Unassembled WGS sequence"/>
</dbReference>
<dbReference type="EMBL" id="JAIWYP010000001">
    <property type="protein sequence ID" value="KAH3897384.1"/>
    <property type="molecule type" value="Genomic_DNA"/>
</dbReference>
<feature type="region of interest" description="Disordered" evidence="1">
    <location>
        <begin position="1"/>
        <end position="30"/>
    </location>
</feature>
<evidence type="ECO:0000256" key="1">
    <source>
        <dbReference type="SAM" id="MobiDB-lite"/>
    </source>
</evidence>
<proteinExistence type="predicted"/>
<reference evidence="2" key="1">
    <citation type="journal article" date="2019" name="bioRxiv">
        <title>The Genome of the Zebra Mussel, Dreissena polymorpha: A Resource for Invasive Species Research.</title>
        <authorList>
            <person name="McCartney M.A."/>
            <person name="Auch B."/>
            <person name="Kono T."/>
            <person name="Mallez S."/>
            <person name="Zhang Y."/>
            <person name="Obille A."/>
            <person name="Becker A."/>
            <person name="Abrahante J.E."/>
            <person name="Garbe J."/>
            <person name="Badalamenti J.P."/>
            <person name="Herman A."/>
            <person name="Mangelson H."/>
            <person name="Liachko I."/>
            <person name="Sullivan S."/>
            <person name="Sone E.D."/>
            <person name="Koren S."/>
            <person name="Silverstein K.A.T."/>
            <person name="Beckman K.B."/>
            <person name="Gohl D.M."/>
        </authorList>
    </citation>
    <scope>NUCLEOTIDE SEQUENCE</scope>
    <source>
        <strain evidence="2">Duluth1</strain>
        <tissue evidence="2">Whole animal</tissue>
    </source>
</reference>
<accession>A0A9D4NNZ1</accession>
<protein>
    <submittedName>
        <fullName evidence="2">Uncharacterized protein</fullName>
    </submittedName>
</protein>
<sequence>MFDGYEDGPYIKDFTHQRDQNVNPSMNFNKEKNDHAKMRTLFLVTKTRQA</sequence>
<feature type="compositionally biased region" description="Basic and acidic residues" evidence="1">
    <location>
        <begin position="9"/>
        <end position="19"/>
    </location>
</feature>
<keyword evidence="3" id="KW-1185">Reference proteome</keyword>
<evidence type="ECO:0000313" key="2">
    <source>
        <dbReference type="EMBL" id="KAH3897384.1"/>
    </source>
</evidence>
<gene>
    <name evidence="2" type="ORF">DPMN_021572</name>
</gene>
<reference evidence="2" key="2">
    <citation type="submission" date="2020-11" db="EMBL/GenBank/DDBJ databases">
        <authorList>
            <person name="McCartney M.A."/>
            <person name="Auch B."/>
            <person name="Kono T."/>
            <person name="Mallez S."/>
            <person name="Becker A."/>
            <person name="Gohl D.M."/>
            <person name="Silverstein K.A.T."/>
            <person name="Koren S."/>
            <person name="Bechman K.B."/>
            <person name="Herman A."/>
            <person name="Abrahante J.E."/>
            <person name="Garbe J."/>
        </authorList>
    </citation>
    <scope>NUCLEOTIDE SEQUENCE</scope>
    <source>
        <strain evidence="2">Duluth1</strain>
        <tissue evidence="2">Whole animal</tissue>
    </source>
</reference>
<dbReference type="AlphaFoldDB" id="A0A9D4NNZ1"/>
<name>A0A9D4NNZ1_DREPO</name>
<evidence type="ECO:0000313" key="3">
    <source>
        <dbReference type="Proteomes" id="UP000828390"/>
    </source>
</evidence>
<comment type="caution">
    <text evidence="2">The sequence shown here is derived from an EMBL/GenBank/DDBJ whole genome shotgun (WGS) entry which is preliminary data.</text>
</comment>
<organism evidence="2 3">
    <name type="scientific">Dreissena polymorpha</name>
    <name type="common">Zebra mussel</name>
    <name type="synonym">Mytilus polymorpha</name>
    <dbReference type="NCBI Taxonomy" id="45954"/>
    <lineage>
        <taxon>Eukaryota</taxon>
        <taxon>Metazoa</taxon>
        <taxon>Spiralia</taxon>
        <taxon>Lophotrochozoa</taxon>
        <taxon>Mollusca</taxon>
        <taxon>Bivalvia</taxon>
        <taxon>Autobranchia</taxon>
        <taxon>Heteroconchia</taxon>
        <taxon>Euheterodonta</taxon>
        <taxon>Imparidentia</taxon>
        <taxon>Neoheterodontei</taxon>
        <taxon>Myida</taxon>
        <taxon>Dreissenoidea</taxon>
        <taxon>Dreissenidae</taxon>
        <taxon>Dreissena</taxon>
    </lineage>
</organism>